<protein>
    <submittedName>
        <fullName evidence="1">Uncharacterized protein</fullName>
    </submittedName>
</protein>
<dbReference type="EMBL" id="AJWK01025763">
    <property type="status" value="NOT_ANNOTATED_CDS"/>
    <property type="molecule type" value="Genomic_DNA"/>
</dbReference>
<dbReference type="AlphaFoldDB" id="A0A1B0CS80"/>
<proteinExistence type="predicted"/>
<dbReference type="Proteomes" id="UP000092461">
    <property type="component" value="Unassembled WGS sequence"/>
</dbReference>
<evidence type="ECO:0000313" key="2">
    <source>
        <dbReference type="Proteomes" id="UP000092461"/>
    </source>
</evidence>
<reference evidence="1" key="1">
    <citation type="submission" date="2020-05" db="UniProtKB">
        <authorList>
            <consortium name="EnsemblMetazoa"/>
        </authorList>
    </citation>
    <scope>IDENTIFICATION</scope>
    <source>
        <strain evidence="1">Jacobina</strain>
    </source>
</reference>
<accession>A0A1B0CS80</accession>
<sequence length="71" mass="8136">MIESRARNSYHSTKSSQAEAIASSMYVWLRSGTNTKARKFIQTMAEEEPERFFAIFHKNPNIKAIVSTIAR</sequence>
<organism evidence="1 2">
    <name type="scientific">Lutzomyia longipalpis</name>
    <name type="common">Sand fly</name>
    <dbReference type="NCBI Taxonomy" id="7200"/>
    <lineage>
        <taxon>Eukaryota</taxon>
        <taxon>Metazoa</taxon>
        <taxon>Ecdysozoa</taxon>
        <taxon>Arthropoda</taxon>
        <taxon>Hexapoda</taxon>
        <taxon>Insecta</taxon>
        <taxon>Pterygota</taxon>
        <taxon>Neoptera</taxon>
        <taxon>Endopterygota</taxon>
        <taxon>Diptera</taxon>
        <taxon>Nematocera</taxon>
        <taxon>Psychodoidea</taxon>
        <taxon>Psychodidae</taxon>
        <taxon>Lutzomyia</taxon>
        <taxon>Lutzomyia</taxon>
    </lineage>
</organism>
<dbReference type="VEuPathDB" id="VectorBase:LLOJ007729"/>
<name>A0A1B0CS80_LUTLO</name>
<evidence type="ECO:0000313" key="1">
    <source>
        <dbReference type="EnsemblMetazoa" id="LLOJ007729-PA"/>
    </source>
</evidence>
<dbReference type="EnsemblMetazoa" id="LLOJ007729-RA">
    <property type="protein sequence ID" value="LLOJ007729-PA"/>
    <property type="gene ID" value="LLOJ007729"/>
</dbReference>
<keyword evidence="2" id="KW-1185">Reference proteome</keyword>